<feature type="signal peptide" evidence="1">
    <location>
        <begin position="1"/>
        <end position="18"/>
    </location>
</feature>
<organism evidence="2 3">
    <name type="scientific">Filimonas lacunae</name>
    <dbReference type="NCBI Taxonomy" id="477680"/>
    <lineage>
        <taxon>Bacteria</taxon>
        <taxon>Pseudomonadati</taxon>
        <taxon>Bacteroidota</taxon>
        <taxon>Chitinophagia</taxon>
        <taxon>Chitinophagales</taxon>
        <taxon>Chitinophagaceae</taxon>
        <taxon>Filimonas</taxon>
    </lineage>
</organism>
<evidence type="ECO:0000256" key="1">
    <source>
        <dbReference type="SAM" id="SignalP"/>
    </source>
</evidence>
<dbReference type="SUPFAM" id="SSF56935">
    <property type="entry name" value="Porins"/>
    <property type="match status" value="1"/>
</dbReference>
<dbReference type="OrthoDB" id="1075473at2"/>
<reference evidence="3" key="1">
    <citation type="submission" date="2017-01" db="EMBL/GenBank/DDBJ databases">
        <authorList>
            <person name="Varghese N."/>
            <person name="Submissions S."/>
        </authorList>
    </citation>
    <scope>NUCLEOTIDE SEQUENCE [LARGE SCALE GENOMIC DNA]</scope>
    <source>
        <strain evidence="3">DSM 21054</strain>
    </source>
</reference>
<keyword evidence="2" id="KW-0675">Receptor</keyword>
<evidence type="ECO:0000313" key="2">
    <source>
        <dbReference type="EMBL" id="SIS68111.1"/>
    </source>
</evidence>
<sequence length="741" mass="82049">MKRAFLIVLSLFPTLLMAQVEIKGIVKDNKGRPVPGAAITLVNTYDGAVADSTGRFSFTSAEKGNQQIQVTGTGYKEYTLAVVLDGKTPVTVSAVLKEQIDELKAVVVTAGSFAAGDSKRGAVLSSLDIATTGGANADISTALKTLPGTQQVANQEGLFVRGGTGYETKQFIDGTLVNNPYYSSTPDIASRGRFQPFLFKGMVFSTGGYSALYGQALSAALVMESIDLPEKTAASAGISPLFANLGIQVLSKDKKSSWGTSYSYTNVKAYFSLVKQTPDYFRTPVFHNGDANFRIKTKGGIIKYYTTFSHSDLGLRRVDIDSAYLKDAFGLTNANWYNNLSWRENLGGGWKMQLGAGYSYNKDDISQQVQDAANAPKAYDNSVYWMNNKNFVYRNKQEVAQARAVFEKRLPGINSIRFGSEYWYSHNPGNYKDTVFTSTDHYNALFAETNIYLTNDLAATIGGRLERSSVIDKMAVAPRAALAYKTGKGAQMSFAYGIFFQKPEDSQLRYHANLGFTKATHYILNYTKSTALRLLRLEAYYKKYDHLVKTYPTLTNKGNGYAQGVELFWRDRQTIKNLDYWISYSYLDTKRDYLNYPGELQPNFAANHTASIVTKRFVTSIKTGFNLTYSFATGRPYYNIMLDNTGSKYQLADQGKTKPYQSLGFSANYVPQAGKVNSKTFLVIMASVTNVLGNEQVSGYNYSFNGSVKQAILPPAKRFFLIGLFLSWGVDKSDDIINNNL</sequence>
<proteinExistence type="predicted"/>
<protein>
    <submittedName>
        <fullName evidence="2">TonB-dependent Receptor Plug Domain</fullName>
    </submittedName>
</protein>
<dbReference type="Proteomes" id="UP000186917">
    <property type="component" value="Unassembled WGS sequence"/>
</dbReference>
<evidence type="ECO:0000313" key="3">
    <source>
        <dbReference type="Proteomes" id="UP000186917"/>
    </source>
</evidence>
<keyword evidence="3" id="KW-1185">Reference proteome</keyword>
<dbReference type="RefSeq" id="WP_076375499.1">
    <property type="nucleotide sequence ID" value="NZ_AP017422.1"/>
</dbReference>
<accession>A0A173MNT3</accession>
<dbReference type="SUPFAM" id="SSF49464">
    <property type="entry name" value="Carboxypeptidase regulatory domain-like"/>
    <property type="match status" value="1"/>
</dbReference>
<dbReference type="InterPro" id="IPR008969">
    <property type="entry name" value="CarboxyPept-like_regulatory"/>
</dbReference>
<dbReference type="Pfam" id="PF13715">
    <property type="entry name" value="CarbopepD_reg_2"/>
    <property type="match status" value="1"/>
</dbReference>
<name>A0A173MNT3_9BACT</name>
<dbReference type="AlphaFoldDB" id="A0A173MNT3"/>
<dbReference type="Gene3D" id="2.60.40.1120">
    <property type="entry name" value="Carboxypeptidase-like, regulatory domain"/>
    <property type="match status" value="1"/>
</dbReference>
<keyword evidence="1" id="KW-0732">Signal</keyword>
<feature type="chain" id="PRO_5030023226" evidence="1">
    <location>
        <begin position="19"/>
        <end position="741"/>
    </location>
</feature>
<gene>
    <name evidence="2" type="ORF">SAMN05421788_101598</name>
</gene>
<dbReference type="KEGG" id="fln:FLA_5204"/>
<dbReference type="STRING" id="477680.SAMN05421788_101598"/>
<dbReference type="EMBL" id="FTOR01000001">
    <property type="protein sequence ID" value="SIS68111.1"/>
    <property type="molecule type" value="Genomic_DNA"/>
</dbReference>